<name>A0ABY1P149_9HYPH</name>
<proteinExistence type="predicted"/>
<reference evidence="2 3" key="1">
    <citation type="submission" date="2017-05" db="EMBL/GenBank/DDBJ databases">
        <authorList>
            <person name="Varghese N."/>
            <person name="Submissions S."/>
        </authorList>
    </citation>
    <scope>NUCLEOTIDE SEQUENCE [LARGE SCALE GENOMIC DNA]</scope>
    <source>
        <strain evidence="2 3">DSM 15949</strain>
    </source>
</reference>
<evidence type="ECO:0000256" key="1">
    <source>
        <dbReference type="SAM" id="Phobius"/>
    </source>
</evidence>
<evidence type="ECO:0000313" key="3">
    <source>
        <dbReference type="Proteomes" id="UP001157914"/>
    </source>
</evidence>
<gene>
    <name evidence="2" type="ORF">SAMN06265374_2164</name>
</gene>
<dbReference type="Proteomes" id="UP001157914">
    <property type="component" value="Unassembled WGS sequence"/>
</dbReference>
<evidence type="ECO:0000313" key="2">
    <source>
        <dbReference type="EMBL" id="SMP22405.1"/>
    </source>
</evidence>
<dbReference type="EMBL" id="FXTT01000003">
    <property type="protein sequence ID" value="SMP22405.1"/>
    <property type="molecule type" value="Genomic_DNA"/>
</dbReference>
<organism evidence="2 3">
    <name type="scientific">Roseibium denhamense</name>
    <dbReference type="NCBI Taxonomy" id="76305"/>
    <lineage>
        <taxon>Bacteria</taxon>
        <taxon>Pseudomonadati</taxon>
        <taxon>Pseudomonadota</taxon>
        <taxon>Alphaproteobacteria</taxon>
        <taxon>Hyphomicrobiales</taxon>
        <taxon>Stappiaceae</taxon>
        <taxon>Roseibium</taxon>
    </lineage>
</organism>
<protein>
    <recommendedName>
        <fullName evidence="4">PH domain-containing protein</fullName>
    </recommendedName>
</protein>
<keyword evidence="1" id="KW-1133">Transmembrane helix</keyword>
<evidence type="ECO:0008006" key="4">
    <source>
        <dbReference type="Google" id="ProtNLM"/>
    </source>
</evidence>
<comment type="caution">
    <text evidence="2">The sequence shown here is derived from an EMBL/GenBank/DDBJ whole genome shotgun (WGS) entry which is preliminary data.</text>
</comment>
<feature type="transmembrane region" description="Helical" evidence="1">
    <location>
        <begin position="21"/>
        <end position="39"/>
    </location>
</feature>
<keyword evidence="1" id="KW-0812">Transmembrane</keyword>
<sequence>MQIRERTRDRLVINRDSVVDRSIFSVVVAVGFGVLFFGDGLDAPAWVRFCFFALFLSGGAWFWVMSARVTVTLDNSAGEACVHWARLFSEKTRSARLDDVVELRVQMGEDAGRLRFHMADGSTIPLTPYSYSGGAHPQVLEVVNAWLANRHVRTA</sequence>
<keyword evidence="3" id="KW-1185">Reference proteome</keyword>
<feature type="transmembrane region" description="Helical" evidence="1">
    <location>
        <begin position="45"/>
        <end position="64"/>
    </location>
</feature>
<keyword evidence="1" id="KW-0472">Membrane</keyword>
<accession>A0ABY1P149</accession>